<dbReference type="Proteomes" id="UP000610594">
    <property type="component" value="Unassembled WGS sequence"/>
</dbReference>
<feature type="domain" description="Zinc finger/thioredoxin putative" evidence="2">
    <location>
        <begin position="3"/>
        <end position="38"/>
    </location>
</feature>
<feature type="compositionally biased region" description="Pro residues" evidence="1">
    <location>
        <begin position="317"/>
        <end position="327"/>
    </location>
</feature>
<protein>
    <submittedName>
        <fullName evidence="3">DUF3426 domain-containing protein</fullName>
    </submittedName>
</protein>
<dbReference type="Pfam" id="PF13719">
    <property type="entry name" value="Zn_ribbon_5"/>
    <property type="match status" value="1"/>
</dbReference>
<evidence type="ECO:0000313" key="3">
    <source>
        <dbReference type="EMBL" id="NHZ63896.1"/>
    </source>
</evidence>
<sequence>MALATRCPHCSTTFRVASDQLKLRGGIVRCGACNEIFDGNAALVELDALPPAIPSPVAPPPAAAATSAPVDNGNAVSTLQMESSFEPAFVPVWLRPQPVPEPEPEPLPEPLPEPVLVAAPEPEPVPAPEAKPALEIEHVQEIEPAPEPEPPPTKPFVPLSIAMFVEPEDMYDEPYAAPYVEPEPQAAAWRGKSKTPWPTIDIGERDAATPVSSPAPFSIDMPIDEEIVAIAPPDDSSEPDFGELSFNEPLLDLNYPSAPARAANARIEPVFFEPERKEPAFVEPLLEESRFAEPAFAEPRFAEPVFPDEVPAEAAPEPGPEPEPEPAPIVAAPEPAEAELPPIEPEFDEPFQLAPAVAEPDPFLPPLVEPVFDQPVQLAPAVAEPDPFLPPLVEPVFDQPVQAEPAVAEPDPFLPPLVEPVFDEPVQAEPDRFDTPATEPAFDTPVRVEPATTKPARIEPMLVEHAYDEPGHTVMVLSYAEETDDHARSDALLNPNTEPLVRDLEHAPLPLLRQSSGDKPASAPVAPPPPAPVIPEPEPENDEPDFLRRSREFEEKQGSRRIALLIGSLILAILLVAQGVTTFRNILVAKFPAIEPVLVTACATLGCKLELPAQIDSLSIETGELQSLGANAFNLSTLLRNQSDLTQGWPNIELALTDGNDKTLLRRVVVPAEYLPKGTVIAKGFTARSEQAIKLTFEVKQIKASGYRIAIFYP</sequence>
<dbReference type="NCBIfam" id="TIGR02098">
    <property type="entry name" value="MJ0042_CXXC"/>
    <property type="match status" value="1"/>
</dbReference>
<evidence type="ECO:0000313" key="4">
    <source>
        <dbReference type="Proteomes" id="UP000610594"/>
    </source>
</evidence>
<comment type="caution">
    <text evidence="3">The sequence shown here is derived from an EMBL/GenBank/DDBJ whole genome shotgun (WGS) entry which is preliminary data.</text>
</comment>
<dbReference type="InterPro" id="IPR011723">
    <property type="entry name" value="Znf/thioredoxin_put"/>
</dbReference>
<dbReference type="RefSeq" id="WP_167237965.1">
    <property type="nucleotide sequence ID" value="NZ_WHJF01000041.1"/>
</dbReference>
<feature type="region of interest" description="Disordered" evidence="1">
    <location>
        <begin position="307"/>
        <end position="329"/>
    </location>
</feature>
<feature type="region of interest" description="Disordered" evidence="1">
    <location>
        <begin position="428"/>
        <end position="455"/>
    </location>
</feature>
<dbReference type="Pfam" id="PF11906">
    <property type="entry name" value="DUF3426"/>
    <property type="match status" value="1"/>
</dbReference>
<evidence type="ECO:0000256" key="1">
    <source>
        <dbReference type="SAM" id="MobiDB-lite"/>
    </source>
</evidence>
<name>A0ABX0MNG8_9BURK</name>
<gene>
    <name evidence="3" type="ORF">F1735_16555</name>
</gene>
<feature type="compositionally biased region" description="Low complexity" evidence="1">
    <location>
        <begin position="307"/>
        <end position="316"/>
    </location>
</feature>
<proteinExistence type="predicted"/>
<dbReference type="EMBL" id="WHJF01000041">
    <property type="protein sequence ID" value="NHZ63896.1"/>
    <property type="molecule type" value="Genomic_DNA"/>
</dbReference>
<reference evidence="3 4" key="1">
    <citation type="submission" date="2019-10" db="EMBL/GenBank/DDBJ databases">
        <title>Taxonomy of Antarctic Massilia spp.: description of Massilia rubra sp. nov., Massilia aquatica sp. nov., Massilia mucilaginosa sp. nov., Massilia frigida sp. nov. isolated from streams, lakes and regoliths.</title>
        <authorList>
            <person name="Holochova P."/>
            <person name="Sedlacek I."/>
            <person name="Kralova S."/>
            <person name="Maslanova I."/>
            <person name="Busse H.-J."/>
            <person name="Stankova E."/>
            <person name="Vrbovska V."/>
            <person name="Kovarovic V."/>
            <person name="Bartak M."/>
            <person name="Svec P."/>
            <person name="Pantucek R."/>
        </authorList>
    </citation>
    <scope>NUCLEOTIDE SEQUENCE [LARGE SCALE GENOMIC DNA]</scope>
    <source>
        <strain evidence="3 4">CCM 8694</strain>
    </source>
</reference>
<keyword evidence="4" id="KW-1185">Reference proteome</keyword>
<feature type="region of interest" description="Disordered" evidence="1">
    <location>
        <begin position="511"/>
        <end position="544"/>
    </location>
</feature>
<organism evidence="3 4">
    <name type="scientific">Massilia genomosp. 1</name>
    <dbReference type="NCBI Taxonomy" id="2609280"/>
    <lineage>
        <taxon>Bacteria</taxon>
        <taxon>Pseudomonadati</taxon>
        <taxon>Pseudomonadota</taxon>
        <taxon>Betaproteobacteria</taxon>
        <taxon>Burkholderiales</taxon>
        <taxon>Oxalobacteraceae</taxon>
        <taxon>Telluria group</taxon>
        <taxon>Massilia</taxon>
    </lineage>
</organism>
<feature type="compositionally biased region" description="Pro residues" evidence="1">
    <location>
        <begin position="525"/>
        <end position="536"/>
    </location>
</feature>
<evidence type="ECO:0000259" key="2">
    <source>
        <dbReference type="Pfam" id="PF13719"/>
    </source>
</evidence>
<dbReference type="InterPro" id="IPR021834">
    <property type="entry name" value="DUF3426"/>
</dbReference>
<accession>A0ABX0MNG8</accession>